<dbReference type="InParanoid" id="A0A371RK34"/>
<evidence type="ECO:0000259" key="7">
    <source>
        <dbReference type="Pfam" id="PF01478"/>
    </source>
</evidence>
<dbReference type="Pfam" id="PF01478">
    <property type="entry name" value="Peptidase_A24"/>
    <property type="match status" value="1"/>
</dbReference>
<evidence type="ECO:0000256" key="2">
    <source>
        <dbReference type="ARBA" id="ARBA00022475"/>
    </source>
</evidence>
<dbReference type="RefSeq" id="WP_116392409.1">
    <property type="nucleotide sequence ID" value="NZ_QUQO01000001.1"/>
</dbReference>
<dbReference type="PANTHER" id="PTHR36506">
    <property type="entry name" value="PREFLAGELLIN PEPTIDASE"/>
    <property type="match status" value="1"/>
</dbReference>
<sequence>MSSLVFLIFPALMIVAAICDVRSFLIPNRVTAAIAAAWPFAVLLAGMGMMDAMWSVLLAGGVLFFCFGLFAFGWLGGGDAKLLAVTTLWIGPAVLPAFLFVTVMAGAGLAIVLLTFRRFPLPVMASTVGWVSQLHERKRDIPYGVAIAAGAIYTWPATAFFPF</sequence>
<keyword evidence="2" id="KW-1003">Cell membrane</keyword>
<dbReference type="PANTHER" id="PTHR36506:SF1">
    <property type="entry name" value="PREFLAGELLIN PEPTIDASE"/>
    <property type="match status" value="1"/>
</dbReference>
<proteinExistence type="predicted"/>
<evidence type="ECO:0000256" key="6">
    <source>
        <dbReference type="SAM" id="Phobius"/>
    </source>
</evidence>
<evidence type="ECO:0000256" key="1">
    <source>
        <dbReference type="ARBA" id="ARBA00004651"/>
    </source>
</evidence>
<dbReference type="EMBL" id="QUQO01000001">
    <property type="protein sequence ID" value="RFB05776.1"/>
    <property type="molecule type" value="Genomic_DNA"/>
</dbReference>
<dbReference type="GO" id="GO:0004190">
    <property type="term" value="F:aspartic-type endopeptidase activity"/>
    <property type="evidence" value="ECO:0007669"/>
    <property type="project" value="InterPro"/>
</dbReference>
<organism evidence="8 9">
    <name type="scientific">Parvularcula marina</name>
    <dbReference type="NCBI Taxonomy" id="2292771"/>
    <lineage>
        <taxon>Bacteria</taxon>
        <taxon>Pseudomonadati</taxon>
        <taxon>Pseudomonadota</taxon>
        <taxon>Alphaproteobacteria</taxon>
        <taxon>Parvularculales</taxon>
        <taxon>Parvularculaceae</taxon>
        <taxon>Parvularcula</taxon>
    </lineage>
</organism>
<comment type="subcellular location">
    <subcellularLocation>
        <location evidence="1">Cell membrane</location>
        <topology evidence="1">Multi-pass membrane protein</topology>
    </subcellularLocation>
</comment>
<comment type="caution">
    <text evidence="8">The sequence shown here is derived from an EMBL/GenBank/DDBJ whole genome shotgun (WGS) entry which is preliminary data.</text>
</comment>
<dbReference type="AlphaFoldDB" id="A0A371RK34"/>
<feature type="domain" description="Prepilin type IV endopeptidase peptidase" evidence="7">
    <location>
        <begin position="7"/>
        <end position="111"/>
    </location>
</feature>
<dbReference type="OrthoDB" id="5329005at2"/>
<evidence type="ECO:0000256" key="3">
    <source>
        <dbReference type="ARBA" id="ARBA00022692"/>
    </source>
</evidence>
<dbReference type="GO" id="GO:0005886">
    <property type="term" value="C:plasma membrane"/>
    <property type="evidence" value="ECO:0007669"/>
    <property type="project" value="UniProtKB-SubCell"/>
</dbReference>
<dbReference type="InterPro" id="IPR000045">
    <property type="entry name" value="Prepilin_IV_endopep_pep"/>
</dbReference>
<protein>
    <recommendedName>
        <fullName evidence="7">Prepilin type IV endopeptidase peptidase domain-containing protein</fullName>
    </recommendedName>
</protein>
<name>A0A371RK34_9PROT</name>
<gene>
    <name evidence="8" type="ORF">DX908_11160</name>
</gene>
<evidence type="ECO:0000256" key="4">
    <source>
        <dbReference type="ARBA" id="ARBA00022989"/>
    </source>
</evidence>
<keyword evidence="9" id="KW-1185">Reference proteome</keyword>
<accession>A0A371RK34</accession>
<dbReference type="Proteomes" id="UP000264589">
    <property type="component" value="Unassembled WGS sequence"/>
</dbReference>
<dbReference type="InterPro" id="IPR052218">
    <property type="entry name" value="Preflagellin_Peptidase"/>
</dbReference>
<feature type="transmembrane region" description="Helical" evidence="6">
    <location>
        <begin position="141"/>
        <end position="161"/>
    </location>
</feature>
<dbReference type="Gene3D" id="1.20.120.1220">
    <property type="match status" value="1"/>
</dbReference>
<evidence type="ECO:0000313" key="8">
    <source>
        <dbReference type="EMBL" id="RFB05776.1"/>
    </source>
</evidence>
<keyword evidence="4 6" id="KW-1133">Transmembrane helix</keyword>
<feature type="transmembrane region" description="Helical" evidence="6">
    <location>
        <begin position="95"/>
        <end position="116"/>
    </location>
</feature>
<keyword evidence="3 6" id="KW-0812">Transmembrane</keyword>
<evidence type="ECO:0000256" key="5">
    <source>
        <dbReference type="ARBA" id="ARBA00023136"/>
    </source>
</evidence>
<keyword evidence="5 6" id="KW-0472">Membrane</keyword>
<reference evidence="8" key="1">
    <citation type="submission" date="2018-08" db="EMBL/GenBank/DDBJ databases">
        <title>Parvularcula sp. SM1705, isolated from surface water of the South Sea China.</title>
        <authorList>
            <person name="Sun L."/>
        </authorList>
    </citation>
    <scope>NUCLEOTIDE SEQUENCE [LARGE SCALE GENOMIC DNA]</scope>
    <source>
        <strain evidence="8">SM1705</strain>
    </source>
</reference>
<evidence type="ECO:0000313" key="9">
    <source>
        <dbReference type="Proteomes" id="UP000264589"/>
    </source>
</evidence>
<feature type="transmembrane region" description="Helical" evidence="6">
    <location>
        <begin position="54"/>
        <end position="75"/>
    </location>
</feature>